<dbReference type="EMBL" id="KK853235">
    <property type="protein sequence ID" value="KDR09551.1"/>
    <property type="molecule type" value="Genomic_DNA"/>
</dbReference>
<protein>
    <submittedName>
        <fullName evidence="2">Uncharacterized protein</fullName>
    </submittedName>
</protein>
<feature type="transmembrane region" description="Helical" evidence="1">
    <location>
        <begin position="552"/>
        <end position="575"/>
    </location>
</feature>
<dbReference type="AlphaFoldDB" id="A0A067QKU0"/>
<keyword evidence="1" id="KW-0812">Transmembrane</keyword>
<evidence type="ECO:0000313" key="2">
    <source>
        <dbReference type="EMBL" id="KDR09551.1"/>
    </source>
</evidence>
<evidence type="ECO:0000313" key="3">
    <source>
        <dbReference type="Proteomes" id="UP000027135"/>
    </source>
</evidence>
<reference evidence="2 3" key="1">
    <citation type="journal article" date="2014" name="Nat. Commun.">
        <title>Molecular traces of alternative social organization in a termite genome.</title>
        <authorList>
            <person name="Terrapon N."/>
            <person name="Li C."/>
            <person name="Robertson H.M."/>
            <person name="Ji L."/>
            <person name="Meng X."/>
            <person name="Booth W."/>
            <person name="Chen Z."/>
            <person name="Childers C.P."/>
            <person name="Glastad K.M."/>
            <person name="Gokhale K."/>
            <person name="Gowin J."/>
            <person name="Gronenberg W."/>
            <person name="Hermansen R.A."/>
            <person name="Hu H."/>
            <person name="Hunt B.G."/>
            <person name="Huylmans A.K."/>
            <person name="Khalil S.M."/>
            <person name="Mitchell R.D."/>
            <person name="Munoz-Torres M.C."/>
            <person name="Mustard J.A."/>
            <person name="Pan H."/>
            <person name="Reese J.T."/>
            <person name="Scharf M.E."/>
            <person name="Sun F."/>
            <person name="Vogel H."/>
            <person name="Xiao J."/>
            <person name="Yang W."/>
            <person name="Yang Z."/>
            <person name="Yang Z."/>
            <person name="Zhou J."/>
            <person name="Zhu J."/>
            <person name="Brent C.S."/>
            <person name="Elsik C.G."/>
            <person name="Goodisman M.A."/>
            <person name="Liberles D.A."/>
            <person name="Roe R.M."/>
            <person name="Vargo E.L."/>
            <person name="Vilcinskas A."/>
            <person name="Wang J."/>
            <person name="Bornberg-Bauer E."/>
            <person name="Korb J."/>
            <person name="Zhang G."/>
            <person name="Liebig J."/>
        </authorList>
    </citation>
    <scope>NUCLEOTIDE SEQUENCE [LARGE SCALE GENOMIC DNA]</scope>
    <source>
        <tissue evidence="2">Whole organism</tissue>
    </source>
</reference>
<name>A0A067QKU0_ZOONE</name>
<dbReference type="InParanoid" id="A0A067QKU0"/>
<organism evidence="2 3">
    <name type="scientific">Zootermopsis nevadensis</name>
    <name type="common">Dampwood termite</name>
    <dbReference type="NCBI Taxonomy" id="136037"/>
    <lineage>
        <taxon>Eukaryota</taxon>
        <taxon>Metazoa</taxon>
        <taxon>Ecdysozoa</taxon>
        <taxon>Arthropoda</taxon>
        <taxon>Hexapoda</taxon>
        <taxon>Insecta</taxon>
        <taxon>Pterygota</taxon>
        <taxon>Neoptera</taxon>
        <taxon>Polyneoptera</taxon>
        <taxon>Dictyoptera</taxon>
        <taxon>Blattodea</taxon>
        <taxon>Blattoidea</taxon>
        <taxon>Termitoidae</taxon>
        <taxon>Termopsidae</taxon>
        <taxon>Zootermopsis</taxon>
    </lineage>
</organism>
<keyword evidence="1" id="KW-1133">Transmembrane helix</keyword>
<evidence type="ECO:0000256" key="1">
    <source>
        <dbReference type="SAM" id="Phobius"/>
    </source>
</evidence>
<keyword evidence="1" id="KW-0472">Membrane</keyword>
<keyword evidence="3" id="KW-1185">Reference proteome</keyword>
<gene>
    <name evidence="2" type="ORF">L798_00510</name>
</gene>
<proteinExistence type="predicted"/>
<dbReference type="Proteomes" id="UP000027135">
    <property type="component" value="Unassembled WGS sequence"/>
</dbReference>
<accession>A0A067QKU0</accession>
<sequence>MHPLQICFQPELQNFLSVNLFQLLDECYKALRTLHGSKYIKEIDRIVDESLHSFESEPAQSNVPKHQENIVTDAATFRSKQSSVSVHDTDSKCSELCTVQEVNQNRFSTVRERCKFFDLKSVESYSKDTVKRKDNVTFKRQKPLQDCKRKVTDTPLNLRSSQIISERRTVFEVGEANILCKRNSYPTKSKIPVSEFTNIIPNTTVKDRETSSSPYQTYYRSIENERSKKHTARLQNKLDISISCNVSKLSGVSSVNSIMSSHLCTHNFSRNLTTSGTELSCAKDAIGESSIRDKQKVGNFNISNNLQSSTMEEHILPSSVLQDNGCQKQSESNVSISTTLLPLTVKCTTDKAHTLDELSTNGFHTGSETSTYEVQKEIQQHAPPNEEEKCSDHIPFDSKQVYEHVRQSSDMLSSMTKEISHNEEVAGKESYNIEEPQKPEQQIFISSYYLGYPNTTCNPQLLLQKECVKIYEIYNDCKPMNESLNAEESGESITEYDKGINTDSGICENVYEECDPCLWKYNVNISDSGVLRHYKNVPLYQAYNFGTVSLELFLLLFIIMHTAVLLCAKVPCVLLTKLFHRANSTP</sequence>